<reference evidence="3" key="2">
    <citation type="submission" date="2009-11" db="EMBL/GenBank/DDBJ databases">
        <title>The Genome Sequence of Allomyces macrogynus strain ATCC 38327.</title>
        <authorList>
            <consortium name="The Broad Institute Genome Sequencing Platform"/>
            <person name="Russ C."/>
            <person name="Cuomo C."/>
            <person name="Shea T."/>
            <person name="Young S.K."/>
            <person name="Zeng Q."/>
            <person name="Koehrsen M."/>
            <person name="Haas B."/>
            <person name="Borodovsky M."/>
            <person name="Guigo R."/>
            <person name="Alvarado L."/>
            <person name="Berlin A."/>
            <person name="Borenstein D."/>
            <person name="Chen Z."/>
            <person name="Engels R."/>
            <person name="Freedman E."/>
            <person name="Gellesch M."/>
            <person name="Goldberg J."/>
            <person name="Griggs A."/>
            <person name="Gujja S."/>
            <person name="Heiman D."/>
            <person name="Hepburn T."/>
            <person name="Howarth C."/>
            <person name="Jen D."/>
            <person name="Larson L."/>
            <person name="Lewis B."/>
            <person name="Mehta T."/>
            <person name="Park D."/>
            <person name="Pearson M."/>
            <person name="Roberts A."/>
            <person name="Saif S."/>
            <person name="Shenoy N."/>
            <person name="Sisk P."/>
            <person name="Stolte C."/>
            <person name="Sykes S."/>
            <person name="Walk T."/>
            <person name="White J."/>
            <person name="Yandava C."/>
            <person name="Burger G."/>
            <person name="Gray M.W."/>
            <person name="Holland P.W.H."/>
            <person name="King N."/>
            <person name="Lang F.B.F."/>
            <person name="Roger A.J."/>
            <person name="Ruiz-Trillo I."/>
            <person name="Lander E."/>
            <person name="Nusbaum C."/>
        </authorList>
    </citation>
    <scope>NUCLEOTIDE SEQUENCE [LARGE SCALE GENOMIC DNA]</scope>
    <source>
        <strain evidence="3">ATCC 38327</strain>
    </source>
</reference>
<evidence type="ECO:0000313" key="2">
    <source>
        <dbReference type="EMBL" id="KNE69708.1"/>
    </source>
</evidence>
<dbReference type="EMBL" id="GG745362">
    <property type="protein sequence ID" value="KNE69708.1"/>
    <property type="molecule type" value="Genomic_DNA"/>
</dbReference>
<sequence length="130" mass="13846">MRAGPERSDDARCSSSTAVGGRHALVRVALASTTTSNACRVCTDTPKRWTDTMKGRDVTLGQPMISRRLPHARIIDATSGGGPGPVPIEMLMQNKINGADHFTRHPVGRTSKRPPAGRAAAKGDPHAARR</sequence>
<name>A0A0L0T4G7_ALLM3</name>
<feature type="compositionally biased region" description="Basic and acidic residues" evidence="1">
    <location>
        <begin position="121"/>
        <end position="130"/>
    </location>
</feature>
<gene>
    <name evidence="2" type="ORF">AMAG_20026</name>
</gene>
<evidence type="ECO:0000313" key="3">
    <source>
        <dbReference type="Proteomes" id="UP000054350"/>
    </source>
</evidence>
<accession>A0A0L0T4G7</accession>
<organism evidence="2 3">
    <name type="scientific">Allomyces macrogynus (strain ATCC 38327)</name>
    <name type="common">Allomyces javanicus var. macrogynus</name>
    <dbReference type="NCBI Taxonomy" id="578462"/>
    <lineage>
        <taxon>Eukaryota</taxon>
        <taxon>Fungi</taxon>
        <taxon>Fungi incertae sedis</taxon>
        <taxon>Blastocladiomycota</taxon>
        <taxon>Blastocladiomycetes</taxon>
        <taxon>Blastocladiales</taxon>
        <taxon>Blastocladiaceae</taxon>
        <taxon>Allomyces</taxon>
    </lineage>
</organism>
<feature type="region of interest" description="Disordered" evidence="1">
    <location>
        <begin position="100"/>
        <end position="130"/>
    </location>
</feature>
<keyword evidence="3" id="KW-1185">Reference proteome</keyword>
<proteinExistence type="predicted"/>
<dbReference type="AlphaFoldDB" id="A0A0L0T4G7"/>
<reference evidence="2 3" key="1">
    <citation type="submission" date="2009-11" db="EMBL/GenBank/DDBJ databases">
        <title>Annotation of Allomyces macrogynus ATCC 38327.</title>
        <authorList>
            <consortium name="The Broad Institute Genome Sequencing Platform"/>
            <person name="Russ C."/>
            <person name="Cuomo C."/>
            <person name="Burger G."/>
            <person name="Gray M.W."/>
            <person name="Holland P.W.H."/>
            <person name="King N."/>
            <person name="Lang F.B.F."/>
            <person name="Roger A.J."/>
            <person name="Ruiz-Trillo I."/>
            <person name="Young S.K."/>
            <person name="Zeng Q."/>
            <person name="Gargeya S."/>
            <person name="Fitzgerald M."/>
            <person name="Haas B."/>
            <person name="Abouelleil A."/>
            <person name="Alvarado L."/>
            <person name="Arachchi H.M."/>
            <person name="Berlin A."/>
            <person name="Chapman S.B."/>
            <person name="Gearin G."/>
            <person name="Goldberg J."/>
            <person name="Griggs A."/>
            <person name="Gujja S."/>
            <person name="Hansen M."/>
            <person name="Heiman D."/>
            <person name="Howarth C."/>
            <person name="Larimer J."/>
            <person name="Lui A."/>
            <person name="MacDonald P.J.P."/>
            <person name="McCowen C."/>
            <person name="Montmayeur A."/>
            <person name="Murphy C."/>
            <person name="Neiman D."/>
            <person name="Pearson M."/>
            <person name="Priest M."/>
            <person name="Roberts A."/>
            <person name="Saif S."/>
            <person name="Shea T."/>
            <person name="Sisk P."/>
            <person name="Stolte C."/>
            <person name="Sykes S."/>
            <person name="Wortman J."/>
            <person name="Nusbaum C."/>
            <person name="Birren B."/>
        </authorList>
    </citation>
    <scope>NUCLEOTIDE SEQUENCE [LARGE SCALE GENOMIC DNA]</scope>
    <source>
        <strain evidence="2 3">ATCC 38327</strain>
    </source>
</reference>
<dbReference type="VEuPathDB" id="FungiDB:AMAG_20026"/>
<protein>
    <submittedName>
        <fullName evidence="2">Uncharacterized protein</fullName>
    </submittedName>
</protein>
<dbReference type="Proteomes" id="UP000054350">
    <property type="component" value="Unassembled WGS sequence"/>
</dbReference>
<evidence type="ECO:0000256" key="1">
    <source>
        <dbReference type="SAM" id="MobiDB-lite"/>
    </source>
</evidence>